<dbReference type="RefSeq" id="WP_006594726.1">
    <property type="nucleotide sequence ID" value="NZ_BAHD01000110.1"/>
</dbReference>
<feature type="non-terminal residue" evidence="1">
    <location>
        <position position="1"/>
    </location>
</feature>
<comment type="caution">
    <text evidence="1">The sequence shown here is derived from an EMBL/GenBank/DDBJ whole genome shotgun (WGS) entry which is preliminary data.</text>
</comment>
<dbReference type="OrthoDB" id="4310309at2"/>
<reference evidence="1 2" key="1">
    <citation type="submission" date="2012-08" db="EMBL/GenBank/DDBJ databases">
        <title>Whole genome shotgun sequence of Kineosphaera limosa NBRC 100340.</title>
        <authorList>
            <person name="Yoshida I."/>
            <person name="Isaki S."/>
            <person name="Hosoyama A."/>
            <person name="Tsuchikane K."/>
            <person name="Katsumata H."/>
            <person name="Ando Y."/>
            <person name="Ohji S."/>
            <person name="Hamada M."/>
            <person name="Tamura T."/>
            <person name="Yamazoe A."/>
            <person name="Yamazaki S."/>
            <person name="Fujita N."/>
        </authorList>
    </citation>
    <scope>NUCLEOTIDE SEQUENCE [LARGE SCALE GENOMIC DNA]</scope>
    <source>
        <strain evidence="1 2">NBRC 100340</strain>
    </source>
</reference>
<proteinExistence type="predicted"/>
<sequence length="346" mass="35799">VAPAVSAPADALERRPGRRGPAIAARYSWEQAAPARLPDGSPNTLASKAVGIDDAGHVAGNSLDAAGTAVGSFLGAGRDSNWLPSAAGSFAGTVMAMAVAANGTVVGGANSIEASFPLWDRRGRLRLVLTPGSHYGPVPGAVNSSGVTAGVLVGVKVGQLFYGRPDRLRALPSLREGNYRVTGISETGTAVGSRHHPFMRNDGHYPEGIVFTAAGTENIKTTQTSTVDAISPNGRYLIGRVGPDLWEADRGRLAWVSTSREPVYLRGVGQLKARAVTDSGLVVGSNGERAALWQDGRLVDLNDRLRGLPRGWALTDVVAVAKSGALAVNATDASGRSIALKVSPSR</sequence>
<protein>
    <submittedName>
        <fullName evidence="1">Uncharacterized protein</fullName>
    </submittedName>
</protein>
<keyword evidence="2" id="KW-1185">Reference proteome</keyword>
<evidence type="ECO:0000313" key="1">
    <source>
        <dbReference type="EMBL" id="GAB98194.1"/>
    </source>
</evidence>
<accession>K6XH78</accession>
<dbReference type="eggNOG" id="ENOG50329AS">
    <property type="taxonomic scope" value="Bacteria"/>
</dbReference>
<gene>
    <name evidence="1" type="ORF">KILIM_110_00090</name>
</gene>
<evidence type="ECO:0000313" key="2">
    <source>
        <dbReference type="Proteomes" id="UP000008366"/>
    </source>
</evidence>
<dbReference type="Proteomes" id="UP000008366">
    <property type="component" value="Unassembled WGS sequence"/>
</dbReference>
<organism evidence="1 2">
    <name type="scientific">Kineosphaera limosa NBRC 100340</name>
    <dbReference type="NCBI Taxonomy" id="1184609"/>
    <lineage>
        <taxon>Bacteria</taxon>
        <taxon>Bacillati</taxon>
        <taxon>Actinomycetota</taxon>
        <taxon>Actinomycetes</taxon>
        <taxon>Micrococcales</taxon>
        <taxon>Dermatophilaceae</taxon>
        <taxon>Kineosphaera</taxon>
    </lineage>
</organism>
<name>K6XH78_9MICO</name>
<dbReference type="EMBL" id="BAHD01000110">
    <property type="protein sequence ID" value="GAB98194.1"/>
    <property type="molecule type" value="Genomic_DNA"/>
</dbReference>
<dbReference type="AlphaFoldDB" id="K6XH78"/>